<proteinExistence type="inferred from homology"/>
<dbReference type="AlphaFoldDB" id="A0A6P0HNQ4"/>
<dbReference type="InterPro" id="IPR051683">
    <property type="entry name" value="Enoyl-CoA_Hydratase/Isomerase"/>
</dbReference>
<evidence type="ECO:0000256" key="1">
    <source>
        <dbReference type="ARBA" id="ARBA00005254"/>
    </source>
</evidence>
<evidence type="ECO:0000313" key="3">
    <source>
        <dbReference type="Proteomes" id="UP000468687"/>
    </source>
</evidence>
<dbReference type="Gene3D" id="3.90.226.10">
    <property type="entry name" value="2-enoyl-CoA Hydratase, Chain A, domain 1"/>
    <property type="match status" value="1"/>
</dbReference>
<comment type="caution">
    <text evidence="2">The sequence shown here is derived from an EMBL/GenBank/DDBJ whole genome shotgun (WGS) entry which is preliminary data.</text>
</comment>
<gene>
    <name evidence="2" type="ORF">G3T38_16810</name>
</gene>
<dbReference type="Pfam" id="PF00378">
    <property type="entry name" value="ECH_1"/>
    <property type="match status" value="1"/>
</dbReference>
<dbReference type="PANTHER" id="PTHR42964:SF1">
    <property type="entry name" value="POLYKETIDE BIOSYNTHESIS ENOYL-COA HYDRATASE PKSH-RELATED"/>
    <property type="match status" value="1"/>
</dbReference>
<sequence length="262" mass="26720">MSAEQTHVAYAYDAESGIARITLENAEAGNPIHTASLEQLLAAARRVNTDGARVVVLAARGRFFSVGGDLAQFGGADDMAGYIDDLADGLHRAVSELVRSDAIVVAAVQGAAAGAGFPLVAAADIVLAARSASFTLAYTRAGLSPDGGSSMLVHTLGLHRALRLALLNDRLGAEEAQAAGLVARVVEDAELEAATEEMASRLAAGAAGAQATTKRLLRQAAEPAPESRLRAEALGIRAQAGGPEGREGVSAFLAKRAPVFGA</sequence>
<accession>A0A6P0HNQ4</accession>
<dbReference type="GO" id="GO:0003824">
    <property type="term" value="F:catalytic activity"/>
    <property type="evidence" value="ECO:0007669"/>
    <property type="project" value="UniProtKB-ARBA"/>
</dbReference>
<dbReference type="SUPFAM" id="SSF52096">
    <property type="entry name" value="ClpP/crotonase"/>
    <property type="match status" value="1"/>
</dbReference>
<name>A0A6P0HNQ4_9ACTN</name>
<dbReference type="InterPro" id="IPR029045">
    <property type="entry name" value="ClpP/crotonase-like_dom_sf"/>
</dbReference>
<dbReference type="Gene3D" id="1.10.12.10">
    <property type="entry name" value="Lyase 2-enoyl-coa Hydratase, Chain A, domain 2"/>
    <property type="match status" value="1"/>
</dbReference>
<reference evidence="2 3" key="1">
    <citation type="journal article" date="2014" name="Int. J. Syst. Evol. Microbiol.">
        <title>Nocardioides zeae sp. nov., isolated from the stem of Zea mays.</title>
        <authorList>
            <person name="Glaeser S.P."/>
            <person name="McInroy J.A."/>
            <person name="Busse H.J."/>
            <person name="Kampfer P."/>
        </authorList>
    </citation>
    <scope>NUCLEOTIDE SEQUENCE [LARGE SCALE GENOMIC DNA]</scope>
    <source>
        <strain evidence="2 3">JCM 30728</strain>
    </source>
</reference>
<dbReference type="Proteomes" id="UP000468687">
    <property type="component" value="Unassembled WGS sequence"/>
</dbReference>
<dbReference type="RefSeq" id="WP_163773482.1">
    <property type="nucleotide sequence ID" value="NZ_JAAGXA010000013.1"/>
</dbReference>
<organism evidence="2 3">
    <name type="scientific">Nocardioides zeae</name>
    <dbReference type="NCBI Taxonomy" id="1457234"/>
    <lineage>
        <taxon>Bacteria</taxon>
        <taxon>Bacillati</taxon>
        <taxon>Actinomycetota</taxon>
        <taxon>Actinomycetes</taxon>
        <taxon>Propionibacteriales</taxon>
        <taxon>Nocardioidaceae</taxon>
        <taxon>Nocardioides</taxon>
    </lineage>
</organism>
<keyword evidence="3" id="KW-1185">Reference proteome</keyword>
<dbReference type="CDD" id="cd06558">
    <property type="entry name" value="crotonase-like"/>
    <property type="match status" value="1"/>
</dbReference>
<dbReference type="GO" id="GO:0008300">
    <property type="term" value="P:isoprenoid catabolic process"/>
    <property type="evidence" value="ECO:0007669"/>
    <property type="project" value="TreeGrafter"/>
</dbReference>
<dbReference type="EMBL" id="JAAGXA010000013">
    <property type="protein sequence ID" value="NEN79930.1"/>
    <property type="molecule type" value="Genomic_DNA"/>
</dbReference>
<dbReference type="InterPro" id="IPR014748">
    <property type="entry name" value="Enoyl-CoA_hydra_C"/>
</dbReference>
<evidence type="ECO:0000313" key="2">
    <source>
        <dbReference type="EMBL" id="NEN79930.1"/>
    </source>
</evidence>
<dbReference type="PANTHER" id="PTHR42964">
    <property type="entry name" value="ENOYL-COA HYDRATASE"/>
    <property type="match status" value="1"/>
</dbReference>
<protein>
    <submittedName>
        <fullName evidence="2">Enoyl-CoA hydratase</fullName>
    </submittedName>
</protein>
<dbReference type="InterPro" id="IPR001753">
    <property type="entry name" value="Enoyl-CoA_hydra/iso"/>
</dbReference>
<comment type="similarity">
    <text evidence="1">Belongs to the enoyl-CoA hydratase/isomerase family.</text>
</comment>